<dbReference type="Gene3D" id="1.10.238.10">
    <property type="entry name" value="EF-hand"/>
    <property type="match status" value="1"/>
</dbReference>
<accession>A0AA86NF07</accession>
<name>A0AA86NF07_9EUKA</name>
<comment type="caution">
    <text evidence="1">The sequence shown here is derived from an EMBL/GenBank/DDBJ whole genome shotgun (WGS) entry which is preliminary data.</text>
</comment>
<proteinExistence type="predicted"/>
<evidence type="ECO:0000313" key="3">
    <source>
        <dbReference type="Proteomes" id="UP001642409"/>
    </source>
</evidence>
<reference evidence="2 3" key="2">
    <citation type="submission" date="2024-07" db="EMBL/GenBank/DDBJ databases">
        <authorList>
            <person name="Akdeniz Z."/>
        </authorList>
    </citation>
    <scope>NUCLEOTIDE SEQUENCE [LARGE SCALE GENOMIC DNA]</scope>
</reference>
<dbReference type="SUPFAM" id="SSF47473">
    <property type="entry name" value="EF-hand"/>
    <property type="match status" value="1"/>
</dbReference>
<keyword evidence="3" id="KW-1185">Reference proteome</keyword>
<dbReference type="EMBL" id="CAXDID020000564">
    <property type="protein sequence ID" value="CAL6103234.1"/>
    <property type="molecule type" value="Genomic_DNA"/>
</dbReference>
<dbReference type="EMBL" id="CATOUU010000146">
    <property type="protein sequence ID" value="CAI9917970.1"/>
    <property type="molecule type" value="Genomic_DNA"/>
</dbReference>
<evidence type="ECO:0000313" key="2">
    <source>
        <dbReference type="EMBL" id="CAL6103234.1"/>
    </source>
</evidence>
<dbReference type="Proteomes" id="UP001642409">
    <property type="component" value="Unassembled WGS sequence"/>
</dbReference>
<organism evidence="1">
    <name type="scientific">Hexamita inflata</name>
    <dbReference type="NCBI Taxonomy" id="28002"/>
    <lineage>
        <taxon>Eukaryota</taxon>
        <taxon>Metamonada</taxon>
        <taxon>Diplomonadida</taxon>
        <taxon>Hexamitidae</taxon>
        <taxon>Hexamitinae</taxon>
        <taxon>Hexamita</taxon>
    </lineage>
</organism>
<sequence>MYVFENSDDIYQIIFYASDNCTGKLDRNALKVIIEKMEVPMTDEQLNTIMKQNADESGRINYSTFNEIFDALLKENNILE</sequence>
<evidence type="ECO:0000313" key="1">
    <source>
        <dbReference type="EMBL" id="CAI9917970.1"/>
    </source>
</evidence>
<reference evidence="1" key="1">
    <citation type="submission" date="2023-06" db="EMBL/GenBank/DDBJ databases">
        <authorList>
            <person name="Kurt Z."/>
        </authorList>
    </citation>
    <scope>NUCLEOTIDE SEQUENCE</scope>
</reference>
<protein>
    <submittedName>
        <fullName evidence="1">EF-hand domain pair</fullName>
    </submittedName>
    <submittedName>
        <fullName evidence="2">EF-hand_domain pair</fullName>
    </submittedName>
</protein>
<dbReference type="InterPro" id="IPR011992">
    <property type="entry name" value="EF-hand-dom_pair"/>
</dbReference>
<dbReference type="AlphaFoldDB" id="A0AA86NF07"/>
<gene>
    <name evidence="1" type="ORF">HINF_LOCUS5615</name>
    <name evidence="2" type="ORF">HINF_LOCUS72047</name>
</gene>